<sequence>MAAKYRDRLLKAQKAAWQEALGIWARAAGRNVAIAEIHPDAEGNDWDNLCDEYIVIESRDDASVDLTGWIVYDEAHHRYLLPSFILQAKPTVTLRTC</sequence>
<protein>
    <recommendedName>
        <fullName evidence="1">LTD domain-containing protein</fullName>
    </recommendedName>
</protein>
<name>X0SCZ8_9ZZZZ</name>
<comment type="caution">
    <text evidence="2">The sequence shown here is derived from an EMBL/GenBank/DDBJ whole genome shotgun (WGS) entry which is preliminary data.</text>
</comment>
<accession>X0SCZ8</accession>
<gene>
    <name evidence="2" type="ORF">S01H1_05473</name>
</gene>
<dbReference type="Pfam" id="PF00932">
    <property type="entry name" value="LTD"/>
    <property type="match status" value="1"/>
</dbReference>
<dbReference type="AlphaFoldDB" id="X0SCZ8"/>
<dbReference type="SUPFAM" id="SSF74853">
    <property type="entry name" value="Lamin A/C globular tail domain"/>
    <property type="match status" value="1"/>
</dbReference>
<proteinExistence type="predicted"/>
<evidence type="ECO:0000259" key="1">
    <source>
        <dbReference type="Pfam" id="PF00932"/>
    </source>
</evidence>
<feature type="non-terminal residue" evidence="2">
    <location>
        <position position="97"/>
    </location>
</feature>
<dbReference type="Gene3D" id="2.60.40.1260">
    <property type="entry name" value="Lamin Tail domain"/>
    <property type="match status" value="1"/>
</dbReference>
<reference evidence="2" key="1">
    <citation type="journal article" date="2014" name="Front. Microbiol.">
        <title>High frequency of phylogenetically diverse reductive dehalogenase-homologous genes in deep subseafloor sedimentary metagenomes.</title>
        <authorList>
            <person name="Kawai M."/>
            <person name="Futagami T."/>
            <person name="Toyoda A."/>
            <person name="Takaki Y."/>
            <person name="Nishi S."/>
            <person name="Hori S."/>
            <person name="Arai W."/>
            <person name="Tsubouchi T."/>
            <person name="Morono Y."/>
            <person name="Uchiyama I."/>
            <person name="Ito T."/>
            <person name="Fujiyama A."/>
            <person name="Inagaki F."/>
            <person name="Takami H."/>
        </authorList>
    </citation>
    <scope>NUCLEOTIDE SEQUENCE</scope>
    <source>
        <strain evidence="2">Expedition CK06-06</strain>
    </source>
</reference>
<dbReference type="EMBL" id="BARS01002852">
    <property type="protein sequence ID" value="GAF73797.1"/>
    <property type="molecule type" value="Genomic_DNA"/>
</dbReference>
<feature type="domain" description="LTD" evidence="1">
    <location>
        <begin position="27"/>
        <end position="96"/>
    </location>
</feature>
<organism evidence="2">
    <name type="scientific">marine sediment metagenome</name>
    <dbReference type="NCBI Taxonomy" id="412755"/>
    <lineage>
        <taxon>unclassified sequences</taxon>
        <taxon>metagenomes</taxon>
        <taxon>ecological metagenomes</taxon>
    </lineage>
</organism>
<evidence type="ECO:0000313" key="2">
    <source>
        <dbReference type="EMBL" id="GAF73797.1"/>
    </source>
</evidence>
<dbReference type="InterPro" id="IPR001322">
    <property type="entry name" value="Lamin_tail_dom"/>
</dbReference>
<dbReference type="InterPro" id="IPR036415">
    <property type="entry name" value="Lamin_tail_dom_sf"/>
</dbReference>